<evidence type="ECO:0000256" key="7">
    <source>
        <dbReference type="ARBA" id="ARBA00023242"/>
    </source>
</evidence>
<evidence type="ECO:0000256" key="4">
    <source>
        <dbReference type="ARBA" id="ARBA00022722"/>
    </source>
</evidence>
<evidence type="ECO:0000313" key="11">
    <source>
        <dbReference type="Proteomes" id="UP000289340"/>
    </source>
</evidence>
<dbReference type="AlphaFoldDB" id="A0A445GFS2"/>
<evidence type="ECO:0000256" key="1">
    <source>
        <dbReference type="ARBA" id="ARBA00001968"/>
    </source>
</evidence>
<dbReference type="PANTHER" id="PTHR22930">
    <property type="match status" value="1"/>
</dbReference>
<comment type="similarity">
    <text evidence="3">Belongs to the HARBI1 family.</text>
</comment>
<keyword evidence="6" id="KW-0378">Hydrolase</keyword>
<dbReference type="GO" id="GO:0004518">
    <property type="term" value="F:nuclease activity"/>
    <property type="evidence" value="ECO:0007669"/>
    <property type="project" value="UniProtKB-KW"/>
</dbReference>
<evidence type="ECO:0000256" key="3">
    <source>
        <dbReference type="ARBA" id="ARBA00006958"/>
    </source>
</evidence>
<dbReference type="GO" id="GO:0005634">
    <property type="term" value="C:nucleus"/>
    <property type="evidence" value="ECO:0007669"/>
    <property type="project" value="UniProtKB-SubCell"/>
</dbReference>
<dbReference type="InterPro" id="IPR027806">
    <property type="entry name" value="HARBI1_dom"/>
</dbReference>
<dbReference type="InterPro" id="IPR058353">
    <property type="entry name" value="DUF8040"/>
</dbReference>
<comment type="cofactor">
    <cofactor evidence="1">
        <name>a divalent metal cation</name>
        <dbReference type="ChEBI" id="CHEBI:60240"/>
    </cofactor>
</comment>
<comment type="subcellular location">
    <subcellularLocation>
        <location evidence="2">Nucleus</location>
    </subcellularLocation>
</comment>
<dbReference type="Proteomes" id="UP000289340">
    <property type="component" value="Chromosome 16"/>
</dbReference>
<keyword evidence="4" id="KW-0540">Nuclease</keyword>
<reference evidence="10 11" key="1">
    <citation type="submission" date="2018-09" db="EMBL/GenBank/DDBJ databases">
        <title>A high-quality reference genome of wild soybean provides a powerful tool to mine soybean genomes.</title>
        <authorList>
            <person name="Xie M."/>
            <person name="Chung C.Y.L."/>
            <person name="Li M.-W."/>
            <person name="Wong F.-L."/>
            <person name="Chan T.-F."/>
            <person name="Lam H.-M."/>
        </authorList>
    </citation>
    <scope>NUCLEOTIDE SEQUENCE [LARGE SCALE GENOMIC DNA]</scope>
    <source>
        <strain evidence="11">cv. W05</strain>
        <tissue evidence="10">Hypocotyl of etiolated seedlings</tissue>
    </source>
</reference>
<feature type="non-terminal residue" evidence="10">
    <location>
        <position position="1"/>
    </location>
</feature>
<accession>A0A445GFS2</accession>
<evidence type="ECO:0000259" key="9">
    <source>
        <dbReference type="Pfam" id="PF26138"/>
    </source>
</evidence>
<dbReference type="GO" id="GO:0046872">
    <property type="term" value="F:metal ion binding"/>
    <property type="evidence" value="ECO:0007669"/>
    <property type="project" value="UniProtKB-KW"/>
</dbReference>
<evidence type="ECO:0000313" key="10">
    <source>
        <dbReference type="EMBL" id="RZB60074.1"/>
    </source>
</evidence>
<keyword evidence="11" id="KW-1185">Reference proteome</keyword>
<dbReference type="EMBL" id="QZWG01000016">
    <property type="protein sequence ID" value="RZB60074.1"/>
    <property type="molecule type" value="Genomic_DNA"/>
</dbReference>
<proteinExistence type="inferred from homology"/>
<evidence type="ECO:0000256" key="2">
    <source>
        <dbReference type="ARBA" id="ARBA00004123"/>
    </source>
</evidence>
<comment type="caution">
    <text evidence="10">The sequence shown here is derived from an EMBL/GenBank/DDBJ whole genome shotgun (WGS) entry which is preliminary data.</text>
</comment>
<evidence type="ECO:0000259" key="8">
    <source>
        <dbReference type="Pfam" id="PF13359"/>
    </source>
</evidence>
<dbReference type="GO" id="GO:0016787">
    <property type="term" value="F:hydrolase activity"/>
    <property type="evidence" value="ECO:0007669"/>
    <property type="project" value="UniProtKB-KW"/>
</dbReference>
<feature type="domain" description="DUF8040" evidence="9">
    <location>
        <begin position="5"/>
        <end position="70"/>
    </location>
</feature>
<dbReference type="PANTHER" id="PTHR22930:SF221">
    <property type="entry name" value="NUCLEASE HARBI1"/>
    <property type="match status" value="1"/>
</dbReference>
<evidence type="ECO:0000256" key="5">
    <source>
        <dbReference type="ARBA" id="ARBA00022723"/>
    </source>
</evidence>
<dbReference type="Pfam" id="PF13359">
    <property type="entry name" value="DDE_Tnp_4"/>
    <property type="match status" value="1"/>
</dbReference>
<keyword evidence="5" id="KW-0479">Metal-binding</keyword>
<organism evidence="10 11">
    <name type="scientific">Glycine soja</name>
    <name type="common">Wild soybean</name>
    <dbReference type="NCBI Taxonomy" id="3848"/>
    <lineage>
        <taxon>Eukaryota</taxon>
        <taxon>Viridiplantae</taxon>
        <taxon>Streptophyta</taxon>
        <taxon>Embryophyta</taxon>
        <taxon>Tracheophyta</taxon>
        <taxon>Spermatophyta</taxon>
        <taxon>Magnoliopsida</taxon>
        <taxon>eudicotyledons</taxon>
        <taxon>Gunneridae</taxon>
        <taxon>Pentapetalae</taxon>
        <taxon>rosids</taxon>
        <taxon>fabids</taxon>
        <taxon>Fabales</taxon>
        <taxon>Fabaceae</taxon>
        <taxon>Papilionoideae</taxon>
        <taxon>50 kb inversion clade</taxon>
        <taxon>NPAAA clade</taxon>
        <taxon>indigoferoid/millettioid clade</taxon>
        <taxon>Phaseoleae</taxon>
        <taxon>Glycine</taxon>
        <taxon>Glycine subgen. Soja</taxon>
    </lineage>
</organism>
<protein>
    <submittedName>
        <fullName evidence="10">Uncharacterized protein</fullName>
    </submittedName>
</protein>
<keyword evidence="7" id="KW-0539">Nucleus</keyword>
<feature type="domain" description="DDE Tnp4" evidence="8">
    <location>
        <begin position="108"/>
        <end position="249"/>
    </location>
</feature>
<name>A0A445GFS2_GLYSO</name>
<evidence type="ECO:0000256" key="6">
    <source>
        <dbReference type="ARBA" id="ARBA00022801"/>
    </source>
</evidence>
<gene>
    <name evidence="10" type="ORF">D0Y65_043015</name>
</gene>
<dbReference type="InterPro" id="IPR045249">
    <property type="entry name" value="HARBI1-like"/>
</dbReference>
<sequence length="259" mass="30051">CLELSFLELCDILETTYNLKKTRNVSIYEKVSLFLYMLSQPGSVRNCEERFQHSGETISRHFHSVLEAVCMFAKDIIKPVDPSFRDAPNEILKDAKYYPYFRDCIGSIYGTHIQVCVPSHLQGVYIGQKGYTTNNVMAICDINMCFTFVSAGWKGSAYDTKILMEALRKSALHFPHPPQGKYYLVDSSYPTFMGFLRLYNKTRYHLPQFRIGPRIKERVEDFNYYHSSFQSTIERAFGLCKVRWKILGNMSPFALKTQN</sequence>
<dbReference type="Pfam" id="PF26138">
    <property type="entry name" value="DUF8040"/>
    <property type="match status" value="1"/>
</dbReference>